<evidence type="ECO:0000256" key="9">
    <source>
        <dbReference type="ARBA" id="ARBA00029599"/>
    </source>
</evidence>
<dbReference type="GO" id="GO:0005737">
    <property type="term" value="C:cytoplasm"/>
    <property type="evidence" value="ECO:0007669"/>
    <property type="project" value="UniProtKB-SubCell"/>
</dbReference>
<dbReference type="GO" id="GO:0097588">
    <property type="term" value="P:archaeal or bacterial-type flagellum-dependent cell motility"/>
    <property type="evidence" value="ECO:0007669"/>
    <property type="project" value="UniProtKB-KW"/>
</dbReference>
<feature type="region of interest" description="Disordered" evidence="12">
    <location>
        <begin position="223"/>
        <end position="265"/>
    </location>
</feature>
<evidence type="ECO:0000256" key="10">
    <source>
        <dbReference type="PIRNR" id="PIRNR002884"/>
    </source>
</evidence>
<dbReference type="AlphaFoldDB" id="A0A1I6AQZ2"/>
<keyword evidence="7 10" id="KW-0378">Hydrolase</keyword>
<reference evidence="13 14" key="1">
    <citation type="submission" date="2016-10" db="EMBL/GenBank/DDBJ databases">
        <authorList>
            <person name="de Groot N.N."/>
        </authorList>
    </citation>
    <scope>NUCLEOTIDE SEQUENCE [LARGE SCALE GENOMIC DNA]</scope>
    <source>
        <strain evidence="13 14">JCM 18415</strain>
    </source>
</reference>
<evidence type="ECO:0000256" key="6">
    <source>
        <dbReference type="ARBA" id="ARBA00022779"/>
    </source>
</evidence>
<evidence type="ECO:0000256" key="8">
    <source>
        <dbReference type="ARBA" id="ARBA00022912"/>
    </source>
</evidence>
<accession>A0A1I6AQZ2</accession>
<keyword evidence="5 10" id="KW-0145">Chemotaxis</keyword>
<dbReference type="GO" id="GO:0009288">
    <property type="term" value="C:bacterial-type flagellum"/>
    <property type="evidence" value="ECO:0007669"/>
    <property type="project" value="InterPro"/>
</dbReference>
<dbReference type="SUPFAM" id="SSF75708">
    <property type="entry name" value="Chemotaxis phosphatase CheZ"/>
    <property type="match status" value="1"/>
</dbReference>
<evidence type="ECO:0000256" key="7">
    <source>
        <dbReference type="ARBA" id="ARBA00022801"/>
    </source>
</evidence>
<keyword evidence="8 10" id="KW-0904">Protein phosphatase</keyword>
<feature type="compositionally biased region" description="Basic and acidic residues" evidence="12">
    <location>
        <begin position="223"/>
        <end position="232"/>
    </location>
</feature>
<evidence type="ECO:0000313" key="13">
    <source>
        <dbReference type="EMBL" id="SFQ71123.1"/>
    </source>
</evidence>
<evidence type="ECO:0000256" key="11">
    <source>
        <dbReference type="PIRSR" id="PIRSR002884-1"/>
    </source>
</evidence>
<comment type="subcellular location">
    <subcellularLocation>
        <location evidence="1 10">Cytoplasm</location>
    </subcellularLocation>
</comment>
<dbReference type="PANTHER" id="PTHR43693:SF1">
    <property type="entry name" value="PROTEIN PHOSPHATASE CHEZ"/>
    <property type="match status" value="1"/>
</dbReference>
<dbReference type="InterPro" id="IPR050992">
    <property type="entry name" value="CheZ_family_phosphatases"/>
</dbReference>
<dbReference type="GO" id="GO:0006935">
    <property type="term" value="P:chemotaxis"/>
    <property type="evidence" value="ECO:0007669"/>
    <property type="project" value="UniProtKB-KW"/>
</dbReference>
<evidence type="ECO:0000256" key="4">
    <source>
        <dbReference type="ARBA" id="ARBA00022490"/>
    </source>
</evidence>
<dbReference type="PIRSF" id="PIRSF002884">
    <property type="entry name" value="CheZ"/>
    <property type="match status" value="1"/>
</dbReference>
<dbReference type="STRING" id="1002526.SAMN05216578_102324"/>
<evidence type="ECO:0000256" key="1">
    <source>
        <dbReference type="ARBA" id="ARBA00004496"/>
    </source>
</evidence>
<keyword evidence="6 10" id="KW-0283">Flagellar rotation</keyword>
<dbReference type="GO" id="GO:0050920">
    <property type="term" value="P:regulation of chemotaxis"/>
    <property type="evidence" value="ECO:0007669"/>
    <property type="project" value="InterPro"/>
</dbReference>
<dbReference type="GO" id="GO:0004721">
    <property type="term" value="F:phosphoprotein phosphatase activity"/>
    <property type="evidence" value="ECO:0007669"/>
    <property type="project" value="UniProtKB-KW"/>
</dbReference>
<dbReference type="Proteomes" id="UP000242815">
    <property type="component" value="Unassembled WGS sequence"/>
</dbReference>
<gene>
    <name evidence="13" type="ORF">SAMN05216578_102324</name>
</gene>
<evidence type="ECO:0000256" key="5">
    <source>
        <dbReference type="ARBA" id="ARBA00022500"/>
    </source>
</evidence>
<name>A0A1I6AQZ2_9GAMM</name>
<dbReference type="OrthoDB" id="9773007at2"/>
<evidence type="ECO:0000256" key="3">
    <source>
        <dbReference type="ARBA" id="ARBA00018484"/>
    </source>
</evidence>
<comment type="function">
    <text evidence="10">Plays an important role in bacterial chemotaxis signal transduction pathway by accelerating the dephosphorylation of phosphorylated CheY (CheY-P).</text>
</comment>
<dbReference type="EMBL" id="FOYD01000002">
    <property type="protein sequence ID" value="SFQ71123.1"/>
    <property type="molecule type" value="Genomic_DNA"/>
</dbReference>
<sequence length="265" mass="29716">MVLSGNAGQTTAEEFEQSLKTNAQKLVEHLEEGDYKEAVMVIHAINQARDRGLYYEVGKLTRALHNSIISFQLDTARSFGSEHGEHSKIADASDRLDYVVRLTDKAANRTMDLVESSAPVVSQLGKEAAALREEWKRLQRREMTAEEFRNLSRSIMDFLERSEKHSAEVSSNLNDILMAQDYQDLTGQVIKRVITLVHDVEESLLNLVRMAGQVDRIAGIQHELPDPEERKSASQAEGPQIHADKRDDVVSGQDEVDDLLSSLGF</sequence>
<dbReference type="InterPro" id="IPR007439">
    <property type="entry name" value="Chemotax_Pase_CheZ"/>
</dbReference>
<proteinExistence type="inferred from homology"/>
<comment type="similarity">
    <text evidence="2 10">Belongs to the CheZ family.</text>
</comment>
<organism evidence="13 14">
    <name type="scientific">Halopseudomonas formosensis</name>
    <dbReference type="NCBI Taxonomy" id="1002526"/>
    <lineage>
        <taxon>Bacteria</taxon>
        <taxon>Pseudomonadati</taxon>
        <taxon>Pseudomonadota</taxon>
        <taxon>Gammaproteobacteria</taxon>
        <taxon>Pseudomonadales</taxon>
        <taxon>Pseudomonadaceae</taxon>
        <taxon>Halopseudomonas</taxon>
    </lineage>
</organism>
<evidence type="ECO:0000313" key="14">
    <source>
        <dbReference type="Proteomes" id="UP000242815"/>
    </source>
</evidence>
<keyword evidence="4 10" id="KW-0963">Cytoplasm</keyword>
<dbReference type="RefSeq" id="WP_090537487.1">
    <property type="nucleotide sequence ID" value="NZ_FOYD01000002.1"/>
</dbReference>
<protein>
    <recommendedName>
        <fullName evidence="3 10">Protein phosphatase CheZ</fullName>
        <ecNumber evidence="10">3.1.3.-</ecNumber>
    </recommendedName>
    <alternativeName>
        <fullName evidence="9 10">Chemotaxis protein CheZ</fullName>
    </alternativeName>
</protein>
<evidence type="ECO:0000256" key="12">
    <source>
        <dbReference type="SAM" id="MobiDB-lite"/>
    </source>
</evidence>
<dbReference type="PANTHER" id="PTHR43693">
    <property type="entry name" value="PROTEIN PHOSPHATASE CHEZ"/>
    <property type="match status" value="1"/>
</dbReference>
<feature type="site" description="Enhances dephosphorylation of CheY-P" evidence="11">
    <location>
        <position position="188"/>
    </location>
</feature>
<comment type="subunit">
    <text evidence="10">Homodimer.</text>
</comment>
<evidence type="ECO:0000256" key="2">
    <source>
        <dbReference type="ARBA" id="ARBA00005908"/>
    </source>
</evidence>
<dbReference type="Gene3D" id="1.10.287.500">
    <property type="entry name" value="Helix hairpin bin"/>
    <property type="match status" value="1"/>
</dbReference>
<dbReference type="Pfam" id="PF04344">
    <property type="entry name" value="CheZ"/>
    <property type="match status" value="1"/>
</dbReference>
<dbReference type="EC" id="3.1.3.-" evidence="10"/>